<reference evidence="1" key="1">
    <citation type="submission" date="2021-01" db="EMBL/GenBank/DDBJ databases">
        <title>Adiantum capillus-veneris genome.</title>
        <authorList>
            <person name="Fang Y."/>
            <person name="Liao Q."/>
        </authorList>
    </citation>
    <scope>NUCLEOTIDE SEQUENCE</scope>
    <source>
        <strain evidence="1">H3</strain>
        <tissue evidence="1">Leaf</tissue>
    </source>
</reference>
<dbReference type="AlphaFoldDB" id="A0A9D4Z4H2"/>
<keyword evidence="2" id="KW-1185">Reference proteome</keyword>
<evidence type="ECO:0000313" key="2">
    <source>
        <dbReference type="Proteomes" id="UP000886520"/>
    </source>
</evidence>
<name>A0A9D4Z4H2_ADICA</name>
<proteinExistence type="predicted"/>
<sequence>MDAIKDANSADEEFMNATYVEVATIKIFFDTLDEHAVSIVDTFNILTSKVEATDKATSHASTPDTAHPGIEEGLNFSHVAVHDEATLPTNLQPSLLLDATACQTDTPTAPTLSSTQANVPESAHGPVVAANLQPYPLAHLLHGDASDEVIDTFLACLAEDQVNLDLQIMTPLWSSKGSNFFGHIKLQKLPNLQMK</sequence>
<protein>
    <submittedName>
        <fullName evidence="1">Uncharacterized protein</fullName>
    </submittedName>
</protein>
<organism evidence="1 2">
    <name type="scientific">Adiantum capillus-veneris</name>
    <name type="common">Maidenhair fern</name>
    <dbReference type="NCBI Taxonomy" id="13818"/>
    <lineage>
        <taxon>Eukaryota</taxon>
        <taxon>Viridiplantae</taxon>
        <taxon>Streptophyta</taxon>
        <taxon>Embryophyta</taxon>
        <taxon>Tracheophyta</taxon>
        <taxon>Polypodiopsida</taxon>
        <taxon>Polypodiidae</taxon>
        <taxon>Polypodiales</taxon>
        <taxon>Pteridineae</taxon>
        <taxon>Pteridaceae</taxon>
        <taxon>Vittarioideae</taxon>
        <taxon>Adiantum</taxon>
    </lineage>
</organism>
<dbReference type="EMBL" id="JABFUD020000023">
    <property type="protein sequence ID" value="KAI5060895.1"/>
    <property type="molecule type" value="Genomic_DNA"/>
</dbReference>
<dbReference type="Proteomes" id="UP000886520">
    <property type="component" value="Chromosome 23"/>
</dbReference>
<gene>
    <name evidence="1" type="ORF">GOP47_0023400</name>
</gene>
<comment type="caution">
    <text evidence="1">The sequence shown here is derived from an EMBL/GenBank/DDBJ whole genome shotgun (WGS) entry which is preliminary data.</text>
</comment>
<evidence type="ECO:0000313" key="1">
    <source>
        <dbReference type="EMBL" id="KAI5060895.1"/>
    </source>
</evidence>
<accession>A0A9D4Z4H2</accession>